<dbReference type="NCBIfam" id="NF033625">
    <property type="entry name" value="HpxZ"/>
    <property type="match status" value="1"/>
</dbReference>
<dbReference type="Pfam" id="PF11533">
    <property type="entry name" value="AtzH-like"/>
    <property type="match status" value="1"/>
</dbReference>
<protein>
    <recommendedName>
        <fullName evidence="3">DUF4440 domain-containing protein</fullName>
    </recommendedName>
</protein>
<evidence type="ECO:0000313" key="2">
    <source>
        <dbReference type="Proteomes" id="UP000315403"/>
    </source>
</evidence>
<sequence length="128" mass="14682">MSYAEINAPEVFEEVQEVFLRYEKALVENDVAVLDELFWNSEHTLRYGVAENLYGYAAIADFRASRPTPALNRELVNTTITTYGKDFATANTEFRRDQVHGRQSQTWLRTPEGWRVVAAHVSLMPKKG</sequence>
<dbReference type="RefSeq" id="WP_010641900.1">
    <property type="nucleotide sequence ID" value="NZ_AFOH01000123.1"/>
</dbReference>
<proteinExistence type="predicted"/>
<organism evidence="1 2">
    <name type="scientific">Acidithiobacillus thiooxidans ATCC 19377</name>
    <dbReference type="NCBI Taxonomy" id="637390"/>
    <lineage>
        <taxon>Bacteria</taxon>
        <taxon>Pseudomonadati</taxon>
        <taxon>Pseudomonadota</taxon>
        <taxon>Acidithiobacillia</taxon>
        <taxon>Acidithiobacillales</taxon>
        <taxon>Acidithiobacillaceae</taxon>
        <taxon>Acidithiobacillus</taxon>
    </lineage>
</organism>
<evidence type="ECO:0000313" key="1">
    <source>
        <dbReference type="EMBL" id="TQN49477.1"/>
    </source>
</evidence>
<dbReference type="Gene3D" id="3.10.450.50">
    <property type="match status" value="1"/>
</dbReference>
<dbReference type="InterPro" id="IPR032710">
    <property type="entry name" value="NTF2-like_dom_sf"/>
</dbReference>
<name>A0A543PZG8_ACITH</name>
<dbReference type="EMBL" id="SZUV01000004">
    <property type="protein sequence ID" value="TQN49477.1"/>
    <property type="molecule type" value="Genomic_DNA"/>
</dbReference>
<dbReference type="SUPFAM" id="SSF54427">
    <property type="entry name" value="NTF2-like"/>
    <property type="match status" value="1"/>
</dbReference>
<reference evidence="1 2" key="1">
    <citation type="submission" date="2019-03" db="EMBL/GenBank/DDBJ databases">
        <title>New insights into Acidothiobacillus thiooxidans sulfur metabolism through coupled gene expression, solution geochemistry, microscopy and spectroscopy analyses.</title>
        <authorList>
            <person name="Camacho D."/>
            <person name="Frazao R."/>
            <person name="Fouillen A."/>
            <person name="Nanci A."/>
            <person name="Lang B.F."/>
            <person name="Apte S.C."/>
            <person name="Baron C."/>
            <person name="Warren L.A."/>
        </authorList>
    </citation>
    <scope>NUCLEOTIDE SEQUENCE [LARGE SCALE GENOMIC DNA]</scope>
    <source>
        <strain evidence="1 2">ATCC 19377</strain>
    </source>
</reference>
<dbReference type="Proteomes" id="UP000315403">
    <property type="component" value="Unassembled WGS sequence"/>
</dbReference>
<dbReference type="InterPro" id="IPR024507">
    <property type="entry name" value="AtzH-like"/>
</dbReference>
<comment type="caution">
    <text evidence="1">The sequence shown here is derived from an EMBL/GenBank/DDBJ whole genome shotgun (WGS) entry which is preliminary data.</text>
</comment>
<dbReference type="AlphaFoldDB" id="A0A543PZG8"/>
<accession>A0A543PZG8</accession>
<gene>
    <name evidence="1" type="ORF">DLNHIDIE_03128</name>
</gene>
<evidence type="ECO:0008006" key="3">
    <source>
        <dbReference type="Google" id="ProtNLM"/>
    </source>
</evidence>